<feature type="domain" description="RNA polymerase sigma factor 70 region 4 type 2" evidence="1">
    <location>
        <begin position="49"/>
        <end position="100"/>
    </location>
</feature>
<protein>
    <submittedName>
        <fullName evidence="2">Sigma factor-like helix-turn-helix DNA-binding protein</fullName>
    </submittedName>
</protein>
<dbReference type="RefSeq" id="WP_369720588.1">
    <property type="nucleotide sequence ID" value="NZ_CP165734.1"/>
</dbReference>
<evidence type="ECO:0000313" key="2">
    <source>
        <dbReference type="EMBL" id="XDV56141.1"/>
    </source>
</evidence>
<dbReference type="InterPro" id="IPR013324">
    <property type="entry name" value="RNA_pol_sigma_r3/r4-like"/>
</dbReference>
<keyword evidence="2" id="KW-0238">DNA-binding</keyword>
<dbReference type="Gene3D" id="1.10.10.10">
    <property type="entry name" value="Winged helix-like DNA-binding domain superfamily/Winged helix DNA-binding domain"/>
    <property type="match status" value="1"/>
</dbReference>
<dbReference type="AlphaFoldDB" id="A0AB39XG96"/>
<reference evidence="2" key="1">
    <citation type="submission" date="2024-08" db="EMBL/GenBank/DDBJ databases">
        <authorList>
            <person name="Chaddad Z."/>
            <person name="Lamrabet M."/>
            <person name="Bouhnik O."/>
            <person name="Alami S."/>
            <person name="Wipf D."/>
            <person name="Courty P.E."/>
            <person name="Missbah El Idrissi M."/>
        </authorList>
    </citation>
    <scope>NUCLEOTIDE SEQUENCE</scope>
    <source>
        <strain evidence="2">LLZ17</strain>
    </source>
</reference>
<dbReference type="GO" id="GO:0006352">
    <property type="term" value="P:DNA-templated transcription initiation"/>
    <property type="evidence" value="ECO:0007669"/>
    <property type="project" value="InterPro"/>
</dbReference>
<sequence>MPGIDSACRRASPLRSRTLRPIDLNFETRGTRHEICTADLIPDERLRLIFICCHPAVAPDSRAALTLRLVCGLTTNEIARAFLIEETALAQRLVRAKRKIADAAVPVRIAGAGTLGRASRGGHVDRRGRLFQSP</sequence>
<organism evidence="2">
    <name type="scientific">Bradyrhizobium sp. LLZ17</name>
    <dbReference type="NCBI Taxonomy" id="3239388"/>
    <lineage>
        <taxon>Bacteria</taxon>
        <taxon>Pseudomonadati</taxon>
        <taxon>Pseudomonadota</taxon>
        <taxon>Alphaproteobacteria</taxon>
        <taxon>Hyphomicrobiales</taxon>
        <taxon>Nitrobacteraceae</taxon>
        <taxon>Bradyrhizobium</taxon>
    </lineage>
</organism>
<dbReference type="Pfam" id="PF08281">
    <property type="entry name" value="Sigma70_r4_2"/>
    <property type="match status" value="1"/>
</dbReference>
<dbReference type="GO" id="GO:0003677">
    <property type="term" value="F:DNA binding"/>
    <property type="evidence" value="ECO:0007669"/>
    <property type="project" value="UniProtKB-KW"/>
</dbReference>
<accession>A0AB39XG96</accession>
<dbReference type="EMBL" id="CP165734">
    <property type="protein sequence ID" value="XDV56141.1"/>
    <property type="molecule type" value="Genomic_DNA"/>
</dbReference>
<gene>
    <name evidence="2" type="ORF">AB8Z38_26000</name>
</gene>
<dbReference type="InterPro" id="IPR036388">
    <property type="entry name" value="WH-like_DNA-bd_sf"/>
</dbReference>
<evidence type="ECO:0000259" key="1">
    <source>
        <dbReference type="Pfam" id="PF08281"/>
    </source>
</evidence>
<dbReference type="PANTHER" id="PTHR47756">
    <property type="entry name" value="BLL6612 PROTEIN-RELATED"/>
    <property type="match status" value="1"/>
</dbReference>
<dbReference type="InterPro" id="IPR013249">
    <property type="entry name" value="RNA_pol_sigma70_r4_t2"/>
</dbReference>
<name>A0AB39XG96_9BRAD</name>
<proteinExistence type="predicted"/>
<dbReference type="PANTHER" id="PTHR47756:SF2">
    <property type="entry name" value="BLL6612 PROTEIN"/>
    <property type="match status" value="1"/>
</dbReference>
<dbReference type="SUPFAM" id="SSF88659">
    <property type="entry name" value="Sigma3 and sigma4 domains of RNA polymerase sigma factors"/>
    <property type="match status" value="1"/>
</dbReference>
<dbReference type="GO" id="GO:0016987">
    <property type="term" value="F:sigma factor activity"/>
    <property type="evidence" value="ECO:0007669"/>
    <property type="project" value="InterPro"/>
</dbReference>